<evidence type="ECO:0000256" key="1">
    <source>
        <dbReference type="ARBA" id="ARBA00022484"/>
    </source>
</evidence>
<evidence type="ECO:0000256" key="6">
    <source>
        <dbReference type="ARBA" id="ARBA00022806"/>
    </source>
</evidence>
<dbReference type="GO" id="GO:0016556">
    <property type="term" value="P:mRNA modification"/>
    <property type="evidence" value="ECO:0007669"/>
    <property type="project" value="InterPro"/>
</dbReference>
<feature type="domain" description="(+)RNA virus helicase C-terminal" evidence="12">
    <location>
        <begin position="1169"/>
        <end position="1479"/>
    </location>
</feature>
<dbReference type="RefSeq" id="YP_009552711.1">
    <property type="nucleotide sequence ID" value="NC_040627.1"/>
</dbReference>
<evidence type="ECO:0000256" key="3">
    <source>
        <dbReference type="ARBA" id="ARBA00022695"/>
    </source>
</evidence>
<protein>
    <submittedName>
        <fullName evidence="14">RdRp protein</fullName>
    </submittedName>
</protein>
<evidence type="ECO:0000256" key="9">
    <source>
        <dbReference type="ARBA" id="ARBA00047984"/>
    </source>
</evidence>
<evidence type="ECO:0000259" key="12">
    <source>
        <dbReference type="PROSITE" id="PS51657"/>
    </source>
</evidence>
<dbReference type="InterPro" id="IPR005123">
    <property type="entry name" value="Oxoglu/Fe-dep_dioxygenase_dom"/>
</dbReference>
<evidence type="ECO:0000259" key="10">
    <source>
        <dbReference type="PROSITE" id="PS50507"/>
    </source>
</evidence>
<evidence type="ECO:0000256" key="4">
    <source>
        <dbReference type="ARBA" id="ARBA00022741"/>
    </source>
</evidence>
<keyword evidence="5" id="KW-0378">Hydrolase</keyword>
<dbReference type="SUPFAM" id="SSF51197">
    <property type="entry name" value="Clavaminate synthase-like"/>
    <property type="match status" value="1"/>
</dbReference>
<name>A0A2S1ZRD8_9VIRU</name>
<proteinExistence type="predicted"/>
<dbReference type="Pfam" id="PF13532">
    <property type="entry name" value="2OG-FeII_Oxy_2"/>
    <property type="match status" value="1"/>
</dbReference>
<dbReference type="Gene3D" id="2.60.120.590">
    <property type="entry name" value="Alpha-ketoglutarate-dependent dioxygenase AlkB-like"/>
    <property type="match status" value="1"/>
</dbReference>
<evidence type="ECO:0000256" key="5">
    <source>
        <dbReference type="ARBA" id="ARBA00022801"/>
    </source>
</evidence>
<evidence type="ECO:0000256" key="2">
    <source>
        <dbReference type="ARBA" id="ARBA00022679"/>
    </source>
</evidence>
<keyword evidence="1" id="KW-0696">RNA-directed RNA polymerase</keyword>
<dbReference type="SUPFAM" id="SSF52540">
    <property type="entry name" value="P-loop containing nucleoside triphosphate hydrolases"/>
    <property type="match status" value="1"/>
</dbReference>
<dbReference type="InterPro" id="IPR027450">
    <property type="entry name" value="AlkB-like"/>
</dbReference>
<sequence length="1992" mass="225911">MSYNYRSPIEKVLNLLPSESTDIIATTQTNTIRVKEERLGPLFNFSVSDSKKKFLSEAGIYISPYAHVAHSHPACKLIENHLLFVVVSGLLNGIKELNVVSMKSSKLKILHSLQDEKTTIYELINRLFDVKDSFRYSLANERKVKIEHASHILSADKGRPLKERDKDPLLSLTIKKNGVFLFHDEMHYWSKRKMFEFLEAMEPSEVVATVVYPVEILNGVDESMFPDLYQFRIMGDKFIFAPDGQFTESYEQSIDMRWLFEASSFKVNDTIYSVDIIKTIGAHHVFAIVKGHRKGRTTRLFDNFDMLDMKTLSDVRMKYPIQAVRFSFFKKVVNYLQALNKPDTQSAVAKLRQLAGDDLSLSESLVIEDFARRYASYGASSLSSESLLEALINSVKCNMPKWMQRIFKSYSSDRVLEQIANARAFHVKIKCREVSLNTFFKDFSIFLDDVKRLRKGDELSLAKLQKERKAEGLQCDKLLFGQLKNKAALSGDKGHYGATGYGATRFYEDTFCSTLKDRAGVNQGNGFSGMYLINQLDKVSIKGSSFGDNGDIAIKVPIRDSTSTTWRTEIGHFKTRVQLRATTKTLDEAMIEYHNDVCSNRIFYIGVGVRDGMGGIINNFGKPVMDRSWQKRIGMDTSSADNVASGGDDDQVIDWFLRLCEDGTICLDDLPDDDTELMQVLSEHFFSTGDGNWEKKKTNMDHGCNDDATGSTFGASVDEARERLNHLISDWNSKIETHEFHPEQAAKCAVDVVEGDNFPEATKDDLEHDKCDPAYSCSDDSTSSCGVNELSRGKGLRKYFKFIKAFVTDKSQLIDLENDIRSVHQQKLRNRMAVFFCSEETFDYGHDKVIYKNMGWPSSIESLTKEVEVRLGVKMNSALCNIYPKGSGIPFHADDEHVYDLDCNPVFTLNLTGSGVFEVQFNKGKKTTSFNMQVGDAAIMFDDAQKYIKHSVKATEDRISITLRVQRRDMAGNTSSIPLDVSTEDLVKLKNNCFLNAISEASKVPVKKLFDNLNISCPSLSKLIMNDKGLNLQEAGRVAVALDLAVQVMSDGIWINIGNRNSSFKVVSLILKGRHFVAYDPKKFTDSYPELVVSGAGQDKSYTSGGMFIQDFIKMVDPFYSYVSSFGRFIDYERAFQLYKSLLSGSTGVISSSTFGDGGRLLNRKVKKDDTRLFRDCNDLRDAIGDKKLVSGKLIMGFAGCGKSQPVQIALQNIHDNNRVLVVTPRARLMMDWKEKVNRRNVVIRTFEVSLKDQFNNFDLIILDEADLFPPGYVDLIACKLHYDEMTWSKTESCTSLLIIGDPLQASYHSYDDAHILTGGSEIRNLGTYDPKYLMFTRRMAPGFEKLIDVKCLGSGIYVKHGVFESMAAARKRHSHKIDAVLVASRVEKELLKNEDNVMTFGEAQGLTFNNIAVSLSESTLASSNNSVLVALTRARNSICFIQNFRSTLSEYKIKAAGTFIGKILSGRAITIEELKLSLNMDDIQFIYDEGLIGSEAEEDRLSGDPYMKALMSMAQAVRIEEVAQQDIDMKEPVPKIHVPIVEQSFAFTSIDSQIRAREYREMKLNDAWSTQFKDCDKNINNGVSTGPVNFEAIFPRHKGFDDVTFWMAVKKRLRFSNPMKEKQKLDMAWNSGGVLFNEFSKKCKPNSFFRQDYMERAQLEFEEKRLAKSPVLIERHAGRSDPDWNARKFLLFMKSQLCKKAEKAFCDAKAGQTLACFAHSVLFKFSVWCRYAELKIREVMPDSFYIHSQKNFDEMEEWVKRNYIGPVCIESDYEAFDASQDEVILAFEIKLLRAVGWPEALINDYIDLKLDLGCKLGNMVIMRFTGEFGTFFFNTMANMAFTFCRYHVNKATPVCFAGDDMCILADVRLRSDLNEFMEGLRLKAKVDRKASPMFCGWLLSRYGIIKLPSLIYHRMSIAKEKGNLRDCIDSYMIEAGYGYRKGALMEELIDEEQMAYHQLSIRMFIKHKHLMRGQSVNVLKAATEETSDGCD</sequence>
<evidence type="ECO:0000313" key="14">
    <source>
        <dbReference type="EMBL" id="AWK28017.1"/>
    </source>
</evidence>
<dbReference type="PROSITE" id="PS51471">
    <property type="entry name" value="FE2OG_OXY"/>
    <property type="match status" value="1"/>
</dbReference>
<dbReference type="GO" id="GO:0006396">
    <property type="term" value="P:RNA processing"/>
    <property type="evidence" value="ECO:0007669"/>
    <property type="project" value="InterPro"/>
</dbReference>
<dbReference type="GO" id="GO:0003723">
    <property type="term" value="F:RNA binding"/>
    <property type="evidence" value="ECO:0007669"/>
    <property type="project" value="InterPro"/>
</dbReference>
<dbReference type="InterPro" id="IPR002588">
    <property type="entry name" value="Alphavirus-like_MT_dom"/>
</dbReference>
<dbReference type="GO" id="GO:0006351">
    <property type="term" value="P:DNA-templated transcription"/>
    <property type="evidence" value="ECO:0007669"/>
    <property type="project" value="InterPro"/>
</dbReference>
<dbReference type="GO" id="GO:0003724">
    <property type="term" value="F:RNA helicase activity"/>
    <property type="evidence" value="ECO:0007669"/>
    <property type="project" value="UniProtKB-EC"/>
</dbReference>
<comment type="catalytic activity">
    <reaction evidence="9">
        <text>ATP + H2O = ADP + phosphate + H(+)</text>
        <dbReference type="Rhea" id="RHEA:13065"/>
        <dbReference type="ChEBI" id="CHEBI:15377"/>
        <dbReference type="ChEBI" id="CHEBI:15378"/>
        <dbReference type="ChEBI" id="CHEBI:30616"/>
        <dbReference type="ChEBI" id="CHEBI:43474"/>
        <dbReference type="ChEBI" id="CHEBI:456216"/>
        <dbReference type="EC" id="3.6.4.13"/>
    </reaction>
</comment>
<keyword evidence="4" id="KW-0547">Nucleotide-binding</keyword>
<dbReference type="GeneID" id="41702145"/>
<dbReference type="SUPFAM" id="SSF56672">
    <property type="entry name" value="DNA/RNA polymerases"/>
    <property type="match status" value="1"/>
</dbReference>
<dbReference type="InterPro" id="IPR001788">
    <property type="entry name" value="RNA-dep_RNA_pol_alsuvir"/>
</dbReference>
<feature type="domain" description="Alphavirus-like MT" evidence="13">
    <location>
        <begin position="63"/>
        <end position="259"/>
    </location>
</feature>
<keyword evidence="7" id="KW-0067">ATP-binding</keyword>
<organism evidence="14">
    <name type="scientific">Lettuce chordovirus 1</name>
    <dbReference type="NCBI Taxonomy" id="2200955"/>
    <lineage>
        <taxon>Viruses</taxon>
        <taxon>Riboviria</taxon>
        <taxon>Orthornavirae</taxon>
        <taxon>Kitrinoviricota</taxon>
        <taxon>Alsuviricetes</taxon>
        <taxon>Tymovirales</taxon>
        <taxon>Betaflexiviridae</taxon>
        <taxon>Trivirinae</taxon>
        <taxon>Chordovirus</taxon>
        <taxon>Chordovirus unilactucae</taxon>
    </lineage>
</organism>
<keyword evidence="2" id="KW-0808">Transferase</keyword>
<dbReference type="InterPro" id="IPR027351">
    <property type="entry name" value="(+)RNA_virus_helicase_core_dom"/>
</dbReference>
<dbReference type="GO" id="GO:0008174">
    <property type="term" value="F:mRNA methyltransferase activity"/>
    <property type="evidence" value="ECO:0007669"/>
    <property type="project" value="UniProtKB-UniRule"/>
</dbReference>
<dbReference type="GO" id="GO:0016787">
    <property type="term" value="F:hydrolase activity"/>
    <property type="evidence" value="ECO:0007669"/>
    <property type="project" value="UniProtKB-KW"/>
</dbReference>
<dbReference type="InterPro" id="IPR043502">
    <property type="entry name" value="DNA/RNA_pol_sf"/>
</dbReference>
<keyword evidence="15" id="KW-1185">Reference proteome</keyword>
<dbReference type="Gene3D" id="3.40.50.300">
    <property type="entry name" value="P-loop containing nucleotide triphosphate hydrolases"/>
    <property type="match status" value="2"/>
</dbReference>
<evidence type="ECO:0000256" key="8">
    <source>
        <dbReference type="ARBA" id="ARBA00022953"/>
    </source>
</evidence>
<evidence type="ECO:0000313" key="15">
    <source>
        <dbReference type="Proteomes" id="UP000290600"/>
    </source>
</evidence>
<dbReference type="PROSITE" id="PS51743">
    <property type="entry name" value="ALPHAVIRUS_MT"/>
    <property type="match status" value="1"/>
</dbReference>
<dbReference type="Proteomes" id="UP000290600">
    <property type="component" value="Segment"/>
</dbReference>
<dbReference type="PROSITE" id="PS51657">
    <property type="entry name" value="PSRV_HELICASE"/>
    <property type="match status" value="1"/>
</dbReference>
<evidence type="ECO:0000259" key="11">
    <source>
        <dbReference type="PROSITE" id="PS51471"/>
    </source>
</evidence>
<dbReference type="Pfam" id="PF01443">
    <property type="entry name" value="Viral_helicase1"/>
    <property type="match status" value="1"/>
</dbReference>
<dbReference type="GO" id="GO:0039694">
    <property type="term" value="P:viral RNA genome replication"/>
    <property type="evidence" value="ECO:0007669"/>
    <property type="project" value="InterPro"/>
</dbReference>
<dbReference type="Pfam" id="PF01660">
    <property type="entry name" value="Vmethyltransf"/>
    <property type="match status" value="1"/>
</dbReference>
<dbReference type="GO" id="GO:0005524">
    <property type="term" value="F:ATP binding"/>
    <property type="evidence" value="ECO:0007669"/>
    <property type="project" value="UniProtKB-KW"/>
</dbReference>
<dbReference type="GO" id="GO:0003968">
    <property type="term" value="F:RNA-directed RNA polymerase activity"/>
    <property type="evidence" value="ECO:0007669"/>
    <property type="project" value="UniProtKB-KW"/>
</dbReference>
<dbReference type="EMBL" id="MG208123">
    <property type="protein sequence ID" value="AWK28017.1"/>
    <property type="molecule type" value="Genomic_RNA"/>
</dbReference>
<dbReference type="InterPro" id="IPR037151">
    <property type="entry name" value="AlkB-like_sf"/>
</dbReference>
<dbReference type="CDD" id="cd23245">
    <property type="entry name" value="Betaflexiviridae_RdRp"/>
    <property type="match status" value="1"/>
</dbReference>
<feature type="domain" description="RdRp catalytic" evidence="10">
    <location>
        <begin position="1767"/>
        <end position="1874"/>
    </location>
</feature>
<evidence type="ECO:0000259" key="13">
    <source>
        <dbReference type="PROSITE" id="PS51743"/>
    </source>
</evidence>
<keyword evidence="8" id="KW-0693">Viral RNA replication</keyword>
<dbReference type="InterPro" id="IPR027417">
    <property type="entry name" value="P-loop_NTPase"/>
</dbReference>
<accession>A0A2S1ZRD8</accession>
<dbReference type="KEGG" id="vg:41702145"/>
<keyword evidence="3" id="KW-0548">Nucleotidyltransferase</keyword>
<dbReference type="Pfam" id="PF00978">
    <property type="entry name" value="RdRP_2"/>
    <property type="match status" value="1"/>
</dbReference>
<feature type="domain" description="Fe2OG dioxygenase" evidence="11">
    <location>
        <begin position="874"/>
        <end position="967"/>
    </location>
</feature>
<evidence type="ECO:0000256" key="7">
    <source>
        <dbReference type="ARBA" id="ARBA00022840"/>
    </source>
</evidence>
<dbReference type="PROSITE" id="PS50507">
    <property type="entry name" value="RDRP_SSRNA_POS"/>
    <property type="match status" value="1"/>
</dbReference>
<keyword evidence="6" id="KW-0347">Helicase</keyword>
<dbReference type="InterPro" id="IPR007094">
    <property type="entry name" value="RNA-dir_pol_PSvirus"/>
</dbReference>
<reference evidence="14" key="1">
    <citation type="journal article" date="2018" name="Arch. Virol.">
        <title>Complete genome sequence of lettuce chordovirus 1 isolated from cultivated lettuce in France.</title>
        <authorList>
            <person name="Svanella-Dumas L."/>
            <person name="Tausarmpopoulos Jr"/>
            <person name="Marais A."/>
            <person name="Theil S."/>
            <person name="Faure C."/>
            <person name="Gaudin J."/>
            <person name="Candresse T."/>
        </authorList>
    </citation>
    <scope>NUCLEOTIDE SEQUENCE [LARGE SCALE GENOMIC DNA]</scope>
    <source>
        <strain evidence="14">JG1</strain>
    </source>
</reference>